<feature type="transmembrane region" description="Helical" evidence="1">
    <location>
        <begin position="27"/>
        <end position="51"/>
    </location>
</feature>
<evidence type="ECO:0000313" key="3">
    <source>
        <dbReference type="Proteomes" id="UP000245073"/>
    </source>
</evidence>
<keyword evidence="1" id="KW-0472">Membrane</keyword>
<reference evidence="2 3" key="1">
    <citation type="submission" date="2018-04" db="EMBL/GenBank/DDBJ databases">
        <title>The genome sequence of Caulobacter sp. 744.</title>
        <authorList>
            <person name="Gao J."/>
            <person name="Sun J."/>
        </authorList>
    </citation>
    <scope>NUCLEOTIDE SEQUENCE [LARGE SCALE GENOMIC DNA]</scope>
    <source>
        <strain evidence="2 3">774</strain>
    </source>
</reference>
<keyword evidence="3" id="KW-1185">Reference proteome</keyword>
<sequence length="68" mass="7315">MEDAMEPATEAMKSHSLVPLCDWGQGIGLNLAEMIAVVILGLLLSLAWVAVNERGKRGSRRRTPALGL</sequence>
<dbReference type="EMBL" id="QDKQ01000052">
    <property type="protein sequence ID" value="PVM87332.1"/>
    <property type="molecule type" value="Genomic_DNA"/>
</dbReference>
<proteinExistence type="predicted"/>
<name>A0A2T9JUD2_9CAUL</name>
<accession>A0A2T9JUD2</accession>
<comment type="caution">
    <text evidence="2">The sequence shown here is derived from an EMBL/GenBank/DDBJ whole genome shotgun (WGS) entry which is preliminary data.</text>
</comment>
<gene>
    <name evidence="2" type="ORF">DDF67_13760</name>
</gene>
<dbReference type="AlphaFoldDB" id="A0A2T9JUD2"/>
<evidence type="ECO:0000256" key="1">
    <source>
        <dbReference type="SAM" id="Phobius"/>
    </source>
</evidence>
<keyword evidence="1" id="KW-1133">Transmembrane helix</keyword>
<keyword evidence="1" id="KW-0812">Transmembrane</keyword>
<organism evidence="2 3">
    <name type="scientific">Caulobacter endophyticus</name>
    <dbReference type="NCBI Taxonomy" id="2172652"/>
    <lineage>
        <taxon>Bacteria</taxon>
        <taxon>Pseudomonadati</taxon>
        <taxon>Pseudomonadota</taxon>
        <taxon>Alphaproteobacteria</taxon>
        <taxon>Caulobacterales</taxon>
        <taxon>Caulobacteraceae</taxon>
        <taxon>Caulobacter</taxon>
    </lineage>
</organism>
<dbReference type="Proteomes" id="UP000245073">
    <property type="component" value="Unassembled WGS sequence"/>
</dbReference>
<protein>
    <submittedName>
        <fullName evidence="2">Uncharacterized protein</fullName>
    </submittedName>
</protein>
<evidence type="ECO:0000313" key="2">
    <source>
        <dbReference type="EMBL" id="PVM87332.1"/>
    </source>
</evidence>